<evidence type="ECO:0000313" key="4">
    <source>
        <dbReference type="Proteomes" id="UP000640485"/>
    </source>
</evidence>
<feature type="domain" description="Right handed beta helix" evidence="2">
    <location>
        <begin position="474"/>
        <end position="628"/>
    </location>
</feature>
<dbReference type="InterPro" id="IPR011050">
    <property type="entry name" value="Pectin_lyase_fold/virulence"/>
</dbReference>
<sequence>MLFRDFLLALPGLISPISSPSRANDSELASLLSAPVTAAKPSLMPEIQTGASVMPLLLTTTASGSVRSGSSVSDHAASAAESDPRPLVLEKQASLSGSSAVAAPLSGTAQGLPSAGGPAAQQNMTAQPDQLTTFLNLWADRAGNTGSGSPSTPIPGTIIGGVQVPGATIQKFVETIQDALKELPAHFTQPPGTTPEPTPVDPVPTHPTPPVTPPTLPAGEELPLRLEKATAESGRVETISLSDADDISSIRILSQGSHGNVSVNPDNSLALVLSEEPGNTGAIKFSYEITYENGDTRKVDTEVAVTEGQQKAGWSLGNVYMLEEADNGSLVIEHGDNHRKVYITQSDDGLTAAEIAQAEGLKAESITAAWLAKHPEYGGSEDKALAADLGIKLWYEVTKGSNGPTSNWLLMERGYDYDKMNQLVNRGANGESALHPVVIGAYGQGAAPTVSDQIRIFQEESKHVVIRDIHIEGGFLALLGENIMLDNIIATDGEMAAQGVDRFTLRNSSVYDVIYESPVDGSDVWHAHLNRKGGMYVDGGEGLLFENNFFDHNGWADGYDYNLSSDSPMPPSMYSHNFYLDAGNRDLTFRDNITMRGASFGVQVRSGGYIEDNAIIDNNAAINFLGGDYLQAGPVGHYTLLLGNIVTSAGHKRVSHSEGALSYGIEDRSRQASLIENIVAHLADPNNAAEQAVKGVVHFAYNPGQNTYFNDTIIYNWKGSKSGVSNANTDGLSPNVLNQTTIQKYAAQLLDKPTATIADLADYLRDQANGKLDKVVDADVINAFFRAGFGLETEIRDDATTLRFVPDDRGDGIRWDNRLNWSTGDLPGTQDGDSVDLGGNRVLLGAQTVAIDDFIFRDFGALKVTSGRLDITGQTSVGDSGNQLQIGNAGQVWMSGYRDSDLLKIAVEGGRFANTGDFVGKAEISVSNNGQALLATEDSSMDLNRGSTINITGTAAKVGFDGRDGDAAVLRLNDGATLNFVATNTGFGQIAEFRSGAFGERSNVTSGVALDGNLRVDLGAWASNKQATNWTLIDADQIIGSFDNIQITGLGRTRDALIRIDYVRDEVVLVLGEEGKGSGQIRSATNGDANFDNYTHDASLKALWDILHDQALSAVNDPLML</sequence>
<dbReference type="SUPFAM" id="SSF51126">
    <property type="entry name" value="Pectin lyase-like"/>
    <property type="match status" value="1"/>
</dbReference>
<feature type="region of interest" description="Disordered" evidence="1">
    <location>
        <begin position="185"/>
        <end position="219"/>
    </location>
</feature>
<organism evidence="3 4">
    <name type="scientific">Paracoccus caeni</name>
    <dbReference type="NCBI Taxonomy" id="657651"/>
    <lineage>
        <taxon>Bacteria</taxon>
        <taxon>Pseudomonadati</taxon>
        <taxon>Pseudomonadota</taxon>
        <taxon>Alphaproteobacteria</taxon>
        <taxon>Rhodobacterales</taxon>
        <taxon>Paracoccaceae</taxon>
        <taxon>Paracoccus</taxon>
    </lineage>
</organism>
<proteinExistence type="predicted"/>
<accession>A0A934SFT1</accession>
<dbReference type="Pfam" id="PF13229">
    <property type="entry name" value="Beta_helix"/>
    <property type="match status" value="1"/>
</dbReference>
<protein>
    <submittedName>
        <fullName evidence="3">Right-handed parallel beta-helix repeat-containing protein</fullName>
    </submittedName>
</protein>
<gene>
    <name evidence="3" type="ORF">JJJ17_19515</name>
</gene>
<feature type="region of interest" description="Disordered" evidence="1">
    <location>
        <begin position="64"/>
        <end position="85"/>
    </location>
</feature>
<dbReference type="AlphaFoldDB" id="A0A934SFT1"/>
<evidence type="ECO:0000256" key="1">
    <source>
        <dbReference type="SAM" id="MobiDB-lite"/>
    </source>
</evidence>
<keyword evidence="4" id="KW-1185">Reference proteome</keyword>
<dbReference type="InterPro" id="IPR039448">
    <property type="entry name" value="Beta_helix"/>
</dbReference>
<evidence type="ECO:0000313" key="3">
    <source>
        <dbReference type="EMBL" id="MBK4218121.1"/>
    </source>
</evidence>
<evidence type="ECO:0000259" key="2">
    <source>
        <dbReference type="Pfam" id="PF13229"/>
    </source>
</evidence>
<dbReference type="RefSeq" id="WP_200689466.1">
    <property type="nucleotide sequence ID" value="NZ_JAEPRQ010000013.1"/>
</dbReference>
<name>A0A934SFT1_9RHOB</name>
<reference evidence="3" key="1">
    <citation type="submission" date="2021-01" db="EMBL/GenBank/DDBJ databases">
        <title>Paracoccus amoyensis sp. nov., isolated from the surface seawater along the coast of Xiamen Island, China.</title>
        <authorList>
            <person name="Lyu L."/>
        </authorList>
    </citation>
    <scope>NUCLEOTIDE SEQUENCE</scope>
    <source>
        <strain evidence="3">MJ17</strain>
    </source>
</reference>
<comment type="caution">
    <text evidence="3">The sequence shown here is derived from an EMBL/GenBank/DDBJ whole genome shotgun (WGS) entry which is preliminary data.</text>
</comment>
<feature type="compositionally biased region" description="Pro residues" evidence="1">
    <location>
        <begin position="192"/>
        <end position="216"/>
    </location>
</feature>
<dbReference type="EMBL" id="JAEPRQ010000013">
    <property type="protein sequence ID" value="MBK4218121.1"/>
    <property type="molecule type" value="Genomic_DNA"/>
</dbReference>
<dbReference type="Proteomes" id="UP000640485">
    <property type="component" value="Unassembled WGS sequence"/>
</dbReference>
<feature type="compositionally biased region" description="Low complexity" evidence="1">
    <location>
        <begin position="64"/>
        <end position="73"/>
    </location>
</feature>